<reference evidence="3" key="1">
    <citation type="journal article" date="2021" name="J Fungi (Basel)">
        <title>Virulence traits and population genomics of the black yeast Aureobasidium melanogenum.</title>
        <authorList>
            <person name="Cernosa A."/>
            <person name="Sun X."/>
            <person name="Gostincar C."/>
            <person name="Fang C."/>
            <person name="Gunde-Cimerman N."/>
            <person name="Song Z."/>
        </authorList>
    </citation>
    <scope>NUCLEOTIDE SEQUENCE</scope>
    <source>
        <strain evidence="3">EXF-9298</strain>
    </source>
</reference>
<evidence type="ECO:0000313" key="4">
    <source>
        <dbReference type="Proteomes" id="UP000729357"/>
    </source>
</evidence>
<name>A0A9P8G6U1_AURME</name>
<proteinExistence type="predicted"/>
<keyword evidence="2" id="KW-1133">Transmembrane helix</keyword>
<feature type="region of interest" description="Disordered" evidence="1">
    <location>
        <begin position="244"/>
        <end position="277"/>
    </location>
</feature>
<dbReference type="EMBL" id="JAHFXS010000001">
    <property type="protein sequence ID" value="KAG9991791.1"/>
    <property type="molecule type" value="Genomic_DNA"/>
</dbReference>
<keyword evidence="2" id="KW-0472">Membrane</keyword>
<reference evidence="3" key="2">
    <citation type="submission" date="2021-08" db="EMBL/GenBank/DDBJ databases">
        <authorList>
            <person name="Gostincar C."/>
            <person name="Sun X."/>
            <person name="Song Z."/>
            <person name="Gunde-Cimerman N."/>
        </authorList>
    </citation>
    <scope>NUCLEOTIDE SEQUENCE</scope>
    <source>
        <strain evidence="3">EXF-9298</strain>
    </source>
</reference>
<feature type="compositionally biased region" description="Basic residues" evidence="1">
    <location>
        <begin position="246"/>
        <end position="262"/>
    </location>
</feature>
<organism evidence="3 4">
    <name type="scientific">Aureobasidium melanogenum</name>
    <name type="common">Aureobasidium pullulans var. melanogenum</name>
    <dbReference type="NCBI Taxonomy" id="46634"/>
    <lineage>
        <taxon>Eukaryota</taxon>
        <taxon>Fungi</taxon>
        <taxon>Dikarya</taxon>
        <taxon>Ascomycota</taxon>
        <taxon>Pezizomycotina</taxon>
        <taxon>Dothideomycetes</taxon>
        <taxon>Dothideomycetidae</taxon>
        <taxon>Dothideales</taxon>
        <taxon>Saccotheciaceae</taxon>
        <taxon>Aureobasidium</taxon>
    </lineage>
</organism>
<feature type="non-terminal residue" evidence="3">
    <location>
        <position position="277"/>
    </location>
</feature>
<dbReference type="Proteomes" id="UP000729357">
    <property type="component" value="Unassembled WGS sequence"/>
</dbReference>
<evidence type="ECO:0000313" key="3">
    <source>
        <dbReference type="EMBL" id="KAG9991791.1"/>
    </source>
</evidence>
<dbReference type="AlphaFoldDB" id="A0A9P8G6U1"/>
<sequence length="277" mass="31165">MCSLLCVSCGSKKHFRICQTNLFEPQPTNPALNAAYSVSDQSTNLKSTKIALHPSERVHLFYISFLSFSPLTRLSKATYRTSQTDPLVYAFDVYVFLSVWLHFMAIDCYLVWRCCCGGGGCSVGKDGIRFLEYSAFGKDCVSSCLLLPSPFLCKNVKDRNSSFCELLQEATKKKQAQHSTIQLSAAECLVLAWTGPLCWIRQGSTLTVQVGVFSDLLMASILFLLASAFFRALIVHKMDGSSQGLARRRSETRRKKRKKKPQLKMERAMRKVTSHDR</sequence>
<accession>A0A9P8G6U1</accession>
<gene>
    <name evidence="3" type="ORF">KCU98_g257</name>
</gene>
<comment type="caution">
    <text evidence="3">The sequence shown here is derived from an EMBL/GenBank/DDBJ whole genome shotgun (WGS) entry which is preliminary data.</text>
</comment>
<keyword evidence="4" id="KW-1185">Reference proteome</keyword>
<keyword evidence="2" id="KW-0812">Transmembrane</keyword>
<protein>
    <submittedName>
        <fullName evidence="3">Uncharacterized protein</fullName>
    </submittedName>
</protein>
<evidence type="ECO:0000256" key="2">
    <source>
        <dbReference type="SAM" id="Phobius"/>
    </source>
</evidence>
<feature type="compositionally biased region" description="Basic and acidic residues" evidence="1">
    <location>
        <begin position="263"/>
        <end position="277"/>
    </location>
</feature>
<evidence type="ECO:0000256" key="1">
    <source>
        <dbReference type="SAM" id="MobiDB-lite"/>
    </source>
</evidence>
<feature type="transmembrane region" description="Helical" evidence="2">
    <location>
        <begin position="216"/>
        <end position="234"/>
    </location>
</feature>